<evidence type="ECO:0000313" key="3">
    <source>
        <dbReference type="WBParaSite" id="PSAMB.scaffold205size65943.g3302.t1"/>
    </source>
</evidence>
<evidence type="ECO:0000313" key="2">
    <source>
        <dbReference type="Proteomes" id="UP000887566"/>
    </source>
</evidence>
<sequence length="167" mass="18058">MNSRALAAARLRPPSMYAEMGSMRCDGPMTPTRPFDPLPRSLRLGECVTALVDVIGLLAREVDTPGDGRCGTGRPDGRLTNDDTNTYGRRAANRIVECASDGDTGDHRGLAGESMRRRRKSTACTAEAVRLGLRAGSKLQRRAVPVRSKQPSSCFRRYPASARPLAA</sequence>
<proteinExistence type="predicted"/>
<keyword evidence="2" id="KW-1185">Reference proteome</keyword>
<organism evidence="2 3">
    <name type="scientific">Plectus sambesii</name>
    <dbReference type="NCBI Taxonomy" id="2011161"/>
    <lineage>
        <taxon>Eukaryota</taxon>
        <taxon>Metazoa</taxon>
        <taxon>Ecdysozoa</taxon>
        <taxon>Nematoda</taxon>
        <taxon>Chromadorea</taxon>
        <taxon>Plectida</taxon>
        <taxon>Plectina</taxon>
        <taxon>Plectoidea</taxon>
        <taxon>Plectidae</taxon>
        <taxon>Plectus</taxon>
    </lineage>
</organism>
<evidence type="ECO:0000256" key="1">
    <source>
        <dbReference type="SAM" id="MobiDB-lite"/>
    </source>
</evidence>
<reference evidence="3" key="1">
    <citation type="submission" date="2022-11" db="UniProtKB">
        <authorList>
            <consortium name="WormBaseParasite"/>
        </authorList>
    </citation>
    <scope>IDENTIFICATION</scope>
</reference>
<dbReference type="Proteomes" id="UP000887566">
    <property type="component" value="Unplaced"/>
</dbReference>
<feature type="region of interest" description="Disordered" evidence="1">
    <location>
        <begin position="145"/>
        <end position="167"/>
    </location>
</feature>
<dbReference type="AlphaFoldDB" id="A0A914VJB7"/>
<name>A0A914VJB7_9BILA</name>
<accession>A0A914VJB7</accession>
<dbReference type="WBParaSite" id="PSAMB.scaffold205size65943.g3302.t1">
    <property type="protein sequence ID" value="PSAMB.scaffold205size65943.g3302.t1"/>
    <property type="gene ID" value="PSAMB.scaffold205size65943.g3302"/>
</dbReference>
<protein>
    <submittedName>
        <fullName evidence="3">Uncharacterized protein</fullName>
    </submittedName>
</protein>